<reference evidence="1" key="1">
    <citation type="submission" date="2023-03" db="EMBL/GenBank/DDBJ databases">
        <title>Massive genome expansion in bonnet fungi (Mycena s.s.) driven by repeated elements and novel gene families across ecological guilds.</title>
        <authorList>
            <consortium name="Lawrence Berkeley National Laboratory"/>
            <person name="Harder C.B."/>
            <person name="Miyauchi S."/>
            <person name="Viragh M."/>
            <person name="Kuo A."/>
            <person name="Thoen E."/>
            <person name="Andreopoulos B."/>
            <person name="Lu D."/>
            <person name="Skrede I."/>
            <person name="Drula E."/>
            <person name="Henrissat B."/>
            <person name="Morin E."/>
            <person name="Kohler A."/>
            <person name="Barry K."/>
            <person name="LaButti K."/>
            <person name="Morin E."/>
            <person name="Salamov A."/>
            <person name="Lipzen A."/>
            <person name="Mereny Z."/>
            <person name="Hegedus B."/>
            <person name="Baldrian P."/>
            <person name="Stursova M."/>
            <person name="Weitz H."/>
            <person name="Taylor A."/>
            <person name="Grigoriev I.V."/>
            <person name="Nagy L.G."/>
            <person name="Martin F."/>
            <person name="Kauserud H."/>
        </authorList>
    </citation>
    <scope>NUCLEOTIDE SEQUENCE</scope>
    <source>
        <strain evidence="1">CBHHK182m</strain>
    </source>
</reference>
<keyword evidence="2" id="KW-1185">Reference proteome</keyword>
<gene>
    <name evidence="1" type="ORF">B0H16DRAFT_1452103</name>
</gene>
<sequence length="191" mass="21580">MNNEVSKTGCKAWGSTLQAVQARSMPQDSDNSNTGLFGEFFVGAGWAIRIGRRETTQEAVHLIWGRSAEGGEWMMIGTGATLSFEGRKMPRWLSKSFSSLTNPLQAPAYSNRRRAATWMSRQKRPHNVHADVHTHQHSFSLELITGRPDPHARETAFVDRSSDDHRRHYHEELSFDPPSPLLRDLGIHSVF</sequence>
<evidence type="ECO:0000313" key="2">
    <source>
        <dbReference type="Proteomes" id="UP001215598"/>
    </source>
</evidence>
<organism evidence="1 2">
    <name type="scientific">Mycena metata</name>
    <dbReference type="NCBI Taxonomy" id="1033252"/>
    <lineage>
        <taxon>Eukaryota</taxon>
        <taxon>Fungi</taxon>
        <taxon>Dikarya</taxon>
        <taxon>Basidiomycota</taxon>
        <taxon>Agaricomycotina</taxon>
        <taxon>Agaricomycetes</taxon>
        <taxon>Agaricomycetidae</taxon>
        <taxon>Agaricales</taxon>
        <taxon>Marasmiineae</taxon>
        <taxon>Mycenaceae</taxon>
        <taxon>Mycena</taxon>
    </lineage>
</organism>
<name>A0AAD7NQ16_9AGAR</name>
<dbReference type="EMBL" id="JARKIB010000016">
    <property type="protein sequence ID" value="KAJ7770681.1"/>
    <property type="molecule type" value="Genomic_DNA"/>
</dbReference>
<accession>A0AAD7NQ16</accession>
<proteinExistence type="predicted"/>
<evidence type="ECO:0000313" key="1">
    <source>
        <dbReference type="EMBL" id="KAJ7770681.1"/>
    </source>
</evidence>
<dbReference type="AlphaFoldDB" id="A0AAD7NQ16"/>
<dbReference type="Proteomes" id="UP001215598">
    <property type="component" value="Unassembled WGS sequence"/>
</dbReference>
<comment type="caution">
    <text evidence="1">The sequence shown here is derived from an EMBL/GenBank/DDBJ whole genome shotgun (WGS) entry which is preliminary data.</text>
</comment>
<protein>
    <submittedName>
        <fullName evidence="1">Uncharacterized protein</fullName>
    </submittedName>
</protein>